<dbReference type="SUPFAM" id="SSF51261">
    <property type="entry name" value="Duplicated hybrid motif"/>
    <property type="match status" value="1"/>
</dbReference>
<proteinExistence type="predicted"/>
<dbReference type="RefSeq" id="WP_144089289.1">
    <property type="nucleotide sequence ID" value="NZ_VMHE01000022.1"/>
</dbReference>
<sequence length="317" mass="36441">MRKFLCLLIILLSIPMTVQAEEEDNEYLERMGLYRKTAAVTDLPWYSLAAMDQYERNINEDIEGRITGIIIKPETWFGLLHFDNERKHSEEAIQLFGGKGMDGNGDGIADIQDDEDVLFTYASIIQQLTEKEGTIQKALEVYYDREKAADLIALMEKIFHKFQTLDLSERSFIVSKNFNYSYRNTWGDSRGYGGRRIHEGTDIFASYGTPVKSASYGIVEIKGWNKYGGWRIGIRDAYNIYHYYAHLNSFEEGIEEGTLVEPGQVIGYVGSTGYGPEGTQGKFPPHLHYGIYKDNGKYEWAYDPYPSLRRWERNTNG</sequence>
<dbReference type="Pfam" id="PF01551">
    <property type="entry name" value="Peptidase_M23"/>
    <property type="match status" value="1"/>
</dbReference>
<dbReference type="AlphaFoldDB" id="A0A556PBZ3"/>
<gene>
    <name evidence="4" type="ORF">FPQ13_10530</name>
</gene>
<name>A0A556PBZ3_9BACI</name>
<dbReference type="InterPro" id="IPR050570">
    <property type="entry name" value="Cell_wall_metabolism_enzyme"/>
</dbReference>
<dbReference type="CDD" id="cd12797">
    <property type="entry name" value="M23_peptidase"/>
    <property type="match status" value="1"/>
</dbReference>
<dbReference type="OrthoDB" id="9810477at2"/>
<evidence type="ECO:0000313" key="4">
    <source>
        <dbReference type="EMBL" id="TSJ61896.1"/>
    </source>
</evidence>
<accession>A0A556PBZ3</accession>
<dbReference type="Gene3D" id="2.70.70.10">
    <property type="entry name" value="Glucose Permease (Domain IIA)"/>
    <property type="match status" value="1"/>
</dbReference>
<dbReference type="PANTHER" id="PTHR21666:SF289">
    <property type="entry name" value="L-ALA--D-GLU ENDOPEPTIDASE"/>
    <property type="match status" value="1"/>
</dbReference>
<feature type="chain" id="PRO_5022122359" evidence="2">
    <location>
        <begin position="21"/>
        <end position="317"/>
    </location>
</feature>
<evidence type="ECO:0000259" key="3">
    <source>
        <dbReference type="Pfam" id="PF01551"/>
    </source>
</evidence>
<dbReference type="EMBL" id="VMHE01000022">
    <property type="protein sequence ID" value="TSJ61896.1"/>
    <property type="molecule type" value="Genomic_DNA"/>
</dbReference>
<dbReference type="PANTHER" id="PTHR21666">
    <property type="entry name" value="PEPTIDASE-RELATED"/>
    <property type="match status" value="1"/>
</dbReference>
<keyword evidence="5" id="KW-1185">Reference proteome</keyword>
<evidence type="ECO:0000256" key="1">
    <source>
        <dbReference type="ARBA" id="ARBA00022729"/>
    </source>
</evidence>
<feature type="domain" description="M23ase beta-sheet core" evidence="3">
    <location>
        <begin position="197"/>
        <end position="295"/>
    </location>
</feature>
<evidence type="ECO:0000256" key="2">
    <source>
        <dbReference type="SAM" id="SignalP"/>
    </source>
</evidence>
<feature type="signal peptide" evidence="2">
    <location>
        <begin position="1"/>
        <end position="20"/>
    </location>
</feature>
<protein>
    <submittedName>
        <fullName evidence="4">M23 family metallopeptidase</fullName>
    </submittedName>
</protein>
<dbReference type="InterPro" id="IPR011055">
    <property type="entry name" value="Dup_hybrid_motif"/>
</dbReference>
<reference evidence="4 5" key="1">
    <citation type="submission" date="2019-07" db="EMBL/GenBank/DDBJ databases">
        <title>Allobacillus sp. nov. SKP isolated from shrimp paste of Euphausiacea.</title>
        <authorList>
            <person name="Kanchanasin P."/>
            <person name="Tanasupawat S."/>
            <person name="Shi W."/>
            <person name="Wu L."/>
            <person name="Ma J."/>
        </authorList>
    </citation>
    <scope>NUCLEOTIDE SEQUENCE [LARGE SCALE GENOMIC DNA]</scope>
    <source>
        <strain evidence="4 5">SKP4-8</strain>
    </source>
</reference>
<keyword evidence="1 2" id="KW-0732">Signal</keyword>
<dbReference type="InterPro" id="IPR016047">
    <property type="entry name" value="M23ase_b-sheet_dom"/>
</dbReference>
<dbReference type="Proteomes" id="UP000316425">
    <property type="component" value="Unassembled WGS sequence"/>
</dbReference>
<dbReference type="SUPFAM" id="SSF53955">
    <property type="entry name" value="Lysozyme-like"/>
    <property type="match status" value="1"/>
</dbReference>
<dbReference type="InterPro" id="IPR023346">
    <property type="entry name" value="Lysozyme-like_dom_sf"/>
</dbReference>
<evidence type="ECO:0000313" key="5">
    <source>
        <dbReference type="Proteomes" id="UP000316425"/>
    </source>
</evidence>
<organism evidence="4 5">
    <name type="scientific">Allobacillus salarius</name>
    <dbReference type="NCBI Taxonomy" id="1955272"/>
    <lineage>
        <taxon>Bacteria</taxon>
        <taxon>Bacillati</taxon>
        <taxon>Bacillota</taxon>
        <taxon>Bacilli</taxon>
        <taxon>Bacillales</taxon>
        <taxon>Bacillaceae</taxon>
        <taxon>Allobacillus</taxon>
    </lineage>
</organism>
<dbReference type="GO" id="GO:0004222">
    <property type="term" value="F:metalloendopeptidase activity"/>
    <property type="evidence" value="ECO:0007669"/>
    <property type="project" value="TreeGrafter"/>
</dbReference>
<comment type="caution">
    <text evidence="4">The sequence shown here is derived from an EMBL/GenBank/DDBJ whole genome shotgun (WGS) entry which is preliminary data.</text>
</comment>